<name>A0A6S7IKA9_PARCT</name>
<evidence type="ECO:0000313" key="2">
    <source>
        <dbReference type="EMBL" id="CAB4018116.1"/>
    </source>
</evidence>
<dbReference type="CDD" id="cd20831">
    <property type="entry name" value="C1_dGM13116p-like"/>
    <property type="match status" value="1"/>
</dbReference>
<keyword evidence="3" id="KW-1185">Reference proteome</keyword>
<dbReference type="PROSITE" id="PS50081">
    <property type="entry name" value="ZF_DAG_PE_2"/>
    <property type="match status" value="1"/>
</dbReference>
<dbReference type="AlphaFoldDB" id="A0A6S7IKA9"/>
<dbReference type="SUPFAM" id="SSF57889">
    <property type="entry name" value="Cysteine-rich domain"/>
    <property type="match status" value="1"/>
</dbReference>
<proteinExistence type="predicted"/>
<gene>
    <name evidence="2" type="ORF">PACLA_8A016946</name>
</gene>
<dbReference type="Proteomes" id="UP001152795">
    <property type="component" value="Unassembled WGS sequence"/>
</dbReference>
<evidence type="ECO:0000313" key="3">
    <source>
        <dbReference type="Proteomes" id="UP001152795"/>
    </source>
</evidence>
<sequence length="397" mass="44598">FTYDKDGKAFKTSTEETSSAPSNVTADEKPKAVQQKSKVVEDVRPSSPQRLVFSMATLDIIDDDDDRLEFVPVVDHGVDREDIVVAEQKIAERSTYGGYESDPVLIQENQRHHEMLQELIELDRRTTPGECSKTVKGQKKTEPIENTRRPPSQQASSSTSPVKIPVTYSSPEQPEETGNKPETAKPANDKVEGAPLCQTKDTKSIVLDENLMEDLTPDTKRKVFRKAFSMRINRNDETPSEKVETVAKETRGSEIEKRHSFSGGERVQPITKSGSDVSLNSLYDSTKSVLVVEAREREQIKYYQIPPLMAKRGTFDHKGTKLHICNDHLFVATHFSGTLPSCNVCKLPLTGYFGKQGYECRDCHMISHKRCHYETSSVCTNSTLSSLRIVILEDKPE</sequence>
<comment type="caution">
    <text evidence="2">The sequence shown here is derived from an EMBL/GenBank/DDBJ whole genome shotgun (WGS) entry which is preliminary data.</text>
</comment>
<dbReference type="SMART" id="SM00109">
    <property type="entry name" value="C1"/>
    <property type="match status" value="1"/>
</dbReference>
<dbReference type="PANTHER" id="PTHR21119:SF5">
    <property type="entry name" value="C2 DOMAIN-CONTAINING PROTEIN"/>
    <property type="match status" value="1"/>
</dbReference>
<organism evidence="2 3">
    <name type="scientific">Paramuricea clavata</name>
    <name type="common">Red gorgonian</name>
    <name type="synonym">Violescent sea-whip</name>
    <dbReference type="NCBI Taxonomy" id="317549"/>
    <lineage>
        <taxon>Eukaryota</taxon>
        <taxon>Metazoa</taxon>
        <taxon>Cnidaria</taxon>
        <taxon>Anthozoa</taxon>
        <taxon>Octocorallia</taxon>
        <taxon>Malacalcyonacea</taxon>
        <taxon>Plexauridae</taxon>
        <taxon>Paramuricea</taxon>
    </lineage>
</organism>
<dbReference type="PROSITE" id="PS00479">
    <property type="entry name" value="ZF_DAG_PE_1"/>
    <property type="match status" value="1"/>
</dbReference>
<accession>A0A6S7IKA9</accession>
<dbReference type="Gene3D" id="3.30.60.20">
    <property type="match status" value="1"/>
</dbReference>
<feature type="compositionally biased region" description="Basic and acidic residues" evidence="1">
    <location>
        <begin position="139"/>
        <end position="148"/>
    </location>
</feature>
<feature type="compositionally biased region" description="Low complexity" evidence="1">
    <location>
        <begin position="149"/>
        <end position="160"/>
    </location>
</feature>
<dbReference type="OrthoDB" id="9976063at2759"/>
<dbReference type="InterPro" id="IPR046349">
    <property type="entry name" value="C1-like_sf"/>
</dbReference>
<dbReference type="Pfam" id="PF00130">
    <property type="entry name" value="C1_1"/>
    <property type="match status" value="1"/>
</dbReference>
<feature type="compositionally biased region" description="Basic and acidic residues" evidence="1">
    <location>
        <begin position="177"/>
        <end position="192"/>
    </location>
</feature>
<feature type="compositionally biased region" description="Polar residues" evidence="1">
    <location>
        <begin position="11"/>
        <end position="25"/>
    </location>
</feature>
<feature type="non-terminal residue" evidence="2">
    <location>
        <position position="1"/>
    </location>
</feature>
<feature type="region of interest" description="Disordered" evidence="1">
    <location>
        <begin position="121"/>
        <end position="196"/>
    </location>
</feature>
<feature type="region of interest" description="Disordered" evidence="1">
    <location>
        <begin position="1"/>
        <end position="43"/>
    </location>
</feature>
<protein>
    <submittedName>
        <fullName evidence="2">High mobility group nucleosome-binding domain-containing 5-like isoform X4</fullName>
    </submittedName>
</protein>
<dbReference type="InterPro" id="IPR039934">
    <property type="entry name" value="C2CD2/C2CD2L"/>
</dbReference>
<reference evidence="2" key="1">
    <citation type="submission" date="2020-04" db="EMBL/GenBank/DDBJ databases">
        <authorList>
            <person name="Alioto T."/>
            <person name="Alioto T."/>
            <person name="Gomez Garrido J."/>
        </authorList>
    </citation>
    <scope>NUCLEOTIDE SEQUENCE</scope>
    <source>
        <strain evidence="2">A484AB</strain>
    </source>
</reference>
<dbReference type="PANTHER" id="PTHR21119">
    <property type="entry name" value="C2 DOMAIN-CONTAINING PROTEIN"/>
    <property type="match status" value="1"/>
</dbReference>
<dbReference type="InterPro" id="IPR002219">
    <property type="entry name" value="PKC_DAG/PE"/>
</dbReference>
<evidence type="ECO:0000256" key="1">
    <source>
        <dbReference type="SAM" id="MobiDB-lite"/>
    </source>
</evidence>
<dbReference type="EMBL" id="CACRXK020009862">
    <property type="protein sequence ID" value="CAB4018116.1"/>
    <property type="molecule type" value="Genomic_DNA"/>
</dbReference>